<evidence type="ECO:0000313" key="4">
    <source>
        <dbReference type="Proteomes" id="UP000006265"/>
    </source>
</evidence>
<comment type="caution">
    <text evidence="3">The sequence shown here is derived from an EMBL/GenBank/DDBJ whole genome shotgun (WGS) entry which is preliminary data.</text>
</comment>
<protein>
    <submittedName>
        <fullName evidence="3">Arabinose efflux permease family domain protein</fullName>
    </submittedName>
</protein>
<sequence>MVLLAIVGVLNYADRFLPAVLAEPIRVELELSDTAIGVINGFGFLLVYAVLGLFIARIADRGAFGLVVSACLTLWGAMTMLGGAVVSGLALALTRSGSRSARPAAPRRHTPTWRATSCRSAGRAAGGDHRVDPVGVDGQPDGRRAAGRRPGLAHRLRGDGGGQRGRRAAGADGARGPAAHAPHGGHRVGAPTRPPAGPAGAAQLPASSWARRWCRSPGTR</sequence>
<proteinExistence type="predicted"/>
<feature type="compositionally biased region" description="Basic residues" evidence="1">
    <location>
        <begin position="145"/>
        <end position="155"/>
    </location>
</feature>
<dbReference type="SUPFAM" id="SSF103473">
    <property type="entry name" value="MFS general substrate transporter"/>
    <property type="match status" value="1"/>
</dbReference>
<gene>
    <name evidence="3" type="ORF">C731_3787</name>
</gene>
<feature type="transmembrane region" description="Helical" evidence="2">
    <location>
        <begin position="63"/>
        <end position="93"/>
    </location>
</feature>
<dbReference type="InterPro" id="IPR036259">
    <property type="entry name" value="MFS_trans_sf"/>
</dbReference>
<feature type="transmembrane region" description="Helical" evidence="2">
    <location>
        <begin position="38"/>
        <end position="56"/>
    </location>
</feature>
<name>K5BAI4_MYCHD</name>
<dbReference type="AlphaFoldDB" id="K5BAI4"/>
<feature type="compositionally biased region" description="Low complexity" evidence="1">
    <location>
        <begin position="168"/>
        <end position="182"/>
    </location>
</feature>
<keyword evidence="2" id="KW-1133">Transmembrane helix</keyword>
<evidence type="ECO:0000256" key="2">
    <source>
        <dbReference type="SAM" id="Phobius"/>
    </source>
</evidence>
<dbReference type="STRING" id="1122247.GCA_000379865_02714"/>
<keyword evidence="2" id="KW-0812">Transmembrane</keyword>
<evidence type="ECO:0000313" key="3">
    <source>
        <dbReference type="EMBL" id="EKF22295.1"/>
    </source>
</evidence>
<dbReference type="eggNOG" id="COG2271">
    <property type="taxonomic scope" value="Bacteria"/>
</dbReference>
<dbReference type="EMBL" id="AMRA01000102">
    <property type="protein sequence ID" value="EKF22295.1"/>
    <property type="molecule type" value="Genomic_DNA"/>
</dbReference>
<keyword evidence="4" id="KW-1185">Reference proteome</keyword>
<dbReference type="Gene3D" id="1.20.1250.20">
    <property type="entry name" value="MFS general substrate transporter like domains"/>
    <property type="match status" value="1"/>
</dbReference>
<reference evidence="3 4" key="1">
    <citation type="journal article" date="2012" name="J. Bacteriol.">
        <title>Genome sequence of Mycobacterium hassiacum DSM 44199, a rare source of heat-stable mycobacterial proteins.</title>
        <authorList>
            <person name="Tiago I."/>
            <person name="Maranha A."/>
            <person name="Mendes V."/>
            <person name="Alarico S."/>
            <person name="Moynihan P.J."/>
            <person name="Clarke A.J."/>
            <person name="Macedo-Ribeiro S."/>
            <person name="Pereira P.J."/>
            <person name="Empadinhas N."/>
        </authorList>
    </citation>
    <scope>NUCLEOTIDE SEQUENCE [LARGE SCALE GENOMIC DNA]</scope>
    <source>
        <strain evidence="4">DSM 44199 / CIP 105218 / JCM 12690 / 3849</strain>
    </source>
</reference>
<organism evidence="3 4">
    <name type="scientific">Mycolicibacterium hassiacum (strain DSM 44199 / CIP 105218 / JCM 12690 / 3849)</name>
    <name type="common">Mycobacterium hassiacum</name>
    <dbReference type="NCBI Taxonomy" id="1122247"/>
    <lineage>
        <taxon>Bacteria</taxon>
        <taxon>Bacillati</taxon>
        <taxon>Actinomycetota</taxon>
        <taxon>Actinomycetes</taxon>
        <taxon>Mycobacteriales</taxon>
        <taxon>Mycobacteriaceae</taxon>
        <taxon>Mycolicibacterium</taxon>
    </lineage>
</organism>
<feature type="region of interest" description="Disordered" evidence="1">
    <location>
        <begin position="99"/>
        <end position="220"/>
    </location>
</feature>
<evidence type="ECO:0000256" key="1">
    <source>
        <dbReference type="SAM" id="MobiDB-lite"/>
    </source>
</evidence>
<accession>K5BAI4</accession>
<keyword evidence="2" id="KW-0472">Membrane</keyword>
<dbReference type="Proteomes" id="UP000006265">
    <property type="component" value="Unassembled WGS sequence"/>
</dbReference>